<keyword evidence="7" id="KW-1185">Reference proteome</keyword>
<evidence type="ECO:0000313" key="6">
    <source>
        <dbReference type="EMBL" id="AKT41722.1"/>
    </source>
</evidence>
<dbReference type="RefSeq" id="WP_050433461.1">
    <property type="nucleotide sequence ID" value="NZ_CP012159.1"/>
</dbReference>
<dbReference type="Proteomes" id="UP000067626">
    <property type="component" value="Chromosome"/>
</dbReference>
<dbReference type="KEGG" id="ccro:CMC5_059330"/>
<dbReference type="InterPro" id="IPR013655">
    <property type="entry name" value="PAS_fold_3"/>
</dbReference>
<dbReference type="PANTHER" id="PTHR33745:SF3">
    <property type="entry name" value="RSBT CO-ANTAGONIST PROTEIN RSBRC"/>
    <property type="match status" value="1"/>
</dbReference>
<dbReference type="SUPFAM" id="SSF55785">
    <property type="entry name" value="PYP-like sensor domain (PAS domain)"/>
    <property type="match status" value="1"/>
</dbReference>
<accession>A0A0K1EM48</accession>
<dbReference type="STRING" id="52.CMC5_059330"/>
<dbReference type="SUPFAM" id="SSF52091">
    <property type="entry name" value="SpoIIaa-like"/>
    <property type="match status" value="1"/>
</dbReference>
<dbReference type="InterPro" id="IPR002645">
    <property type="entry name" value="STAS_dom"/>
</dbReference>
<keyword evidence="2" id="KW-0175">Coiled coil</keyword>
<evidence type="ECO:0000259" key="5">
    <source>
        <dbReference type="PROSITE" id="PS50801"/>
    </source>
</evidence>
<dbReference type="PROSITE" id="PS50801">
    <property type="entry name" value="STAS"/>
    <property type="match status" value="1"/>
</dbReference>
<sequence length="299" mass="33200">MNQEPLDPIDTELAALRERIAHLEASERQLLQELSRMERIVDKLPQSVYLFDVQRRENVYVNGDLITLLGHSADEIKQMGSSLLPSLMHPDDWASYQTYAAQFSQLRESEVIHIDYRIRDLTGAYRWVRSFERVFSRDACGAVEIILGLVQDLTEERHADAERAALREQMIVAQSAALREIGTPLIPISQGVVAMPLVGAIDDDRAARILEVLLDGITERRAQVAILDVTGVKEMGERTAAALCKAARAGSLLGAKVILTGVQPEMARILVALGVNTSDFTTRATLQEAITHALDHRAR</sequence>
<feature type="domain" description="PAC" evidence="4">
    <location>
        <begin position="112"/>
        <end position="165"/>
    </location>
</feature>
<keyword evidence="1" id="KW-0597">Phosphoprotein</keyword>
<dbReference type="Gene3D" id="3.30.750.24">
    <property type="entry name" value="STAS domain"/>
    <property type="match status" value="1"/>
</dbReference>
<feature type="coiled-coil region" evidence="2">
    <location>
        <begin position="13"/>
        <end position="40"/>
    </location>
</feature>
<feature type="domain" description="STAS" evidence="5">
    <location>
        <begin position="182"/>
        <end position="293"/>
    </location>
</feature>
<evidence type="ECO:0000259" key="4">
    <source>
        <dbReference type="PROSITE" id="PS50113"/>
    </source>
</evidence>
<feature type="domain" description="PAS" evidence="3">
    <location>
        <begin position="33"/>
        <end position="92"/>
    </location>
</feature>
<dbReference type="Gene3D" id="3.30.450.20">
    <property type="entry name" value="PAS domain"/>
    <property type="match status" value="1"/>
</dbReference>
<protein>
    <recommendedName>
        <fullName evidence="8">Anti-anti-sigma factor</fullName>
    </recommendedName>
</protein>
<name>A0A0K1EM48_CHOCO</name>
<dbReference type="AlphaFoldDB" id="A0A0K1EM48"/>
<dbReference type="PANTHER" id="PTHR33745">
    <property type="entry name" value="RSBT ANTAGONIST PROTEIN RSBS-RELATED"/>
    <property type="match status" value="1"/>
</dbReference>
<evidence type="ECO:0000259" key="3">
    <source>
        <dbReference type="PROSITE" id="PS50112"/>
    </source>
</evidence>
<dbReference type="InterPro" id="IPR000700">
    <property type="entry name" value="PAS-assoc_C"/>
</dbReference>
<dbReference type="PROSITE" id="PS50112">
    <property type="entry name" value="PAS"/>
    <property type="match status" value="1"/>
</dbReference>
<dbReference type="InterPro" id="IPR000014">
    <property type="entry name" value="PAS"/>
</dbReference>
<dbReference type="InterPro" id="IPR036513">
    <property type="entry name" value="STAS_dom_sf"/>
</dbReference>
<organism evidence="6 7">
    <name type="scientific">Chondromyces crocatus</name>
    <dbReference type="NCBI Taxonomy" id="52"/>
    <lineage>
        <taxon>Bacteria</taxon>
        <taxon>Pseudomonadati</taxon>
        <taxon>Myxococcota</taxon>
        <taxon>Polyangia</taxon>
        <taxon>Polyangiales</taxon>
        <taxon>Polyangiaceae</taxon>
        <taxon>Chondromyces</taxon>
    </lineage>
</organism>
<dbReference type="InterPro" id="IPR051932">
    <property type="entry name" value="Bact_StressResp_Reg"/>
</dbReference>
<dbReference type="CDD" id="cd07041">
    <property type="entry name" value="STAS_RsbR_RsbS_like"/>
    <property type="match status" value="1"/>
</dbReference>
<gene>
    <name evidence="6" type="ORF">CMC5_059330</name>
</gene>
<reference evidence="6 7" key="1">
    <citation type="submission" date="2015-07" db="EMBL/GenBank/DDBJ databases">
        <title>Genome analysis of myxobacterium Chondromyces crocatus Cm c5 reveals a high potential for natural compound synthesis and the genetic basis for the loss of fruiting body formation.</title>
        <authorList>
            <person name="Zaburannyi N."/>
            <person name="Bunk B."/>
            <person name="Maier J."/>
            <person name="Overmann J."/>
            <person name="Mueller R."/>
        </authorList>
    </citation>
    <scope>NUCLEOTIDE SEQUENCE [LARGE SCALE GENOMIC DNA]</scope>
    <source>
        <strain evidence="6 7">Cm c5</strain>
    </source>
</reference>
<dbReference type="Pfam" id="PF08447">
    <property type="entry name" value="PAS_3"/>
    <property type="match status" value="1"/>
</dbReference>
<evidence type="ECO:0000256" key="1">
    <source>
        <dbReference type="ARBA" id="ARBA00022553"/>
    </source>
</evidence>
<proteinExistence type="predicted"/>
<dbReference type="EMBL" id="CP012159">
    <property type="protein sequence ID" value="AKT41722.1"/>
    <property type="molecule type" value="Genomic_DNA"/>
</dbReference>
<dbReference type="NCBIfam" id="TIGR00229">
    <property type="entry name" value="sensory_box"/>
    <property type="match status" value="1"/>
</dbReference>
<dbReference type="InterPro" id="IPR035965">
    <property type="entry name" value="PAS-like_dom_sf"/>
</dbReference>
<evidence type="ECO:0000256" key="2">
    <source>
        <dbReference type="SAM" id="Coils"/>
    </source>
</evidence>
<evidence type="ECO:0008006" key="8">
    <source>
        <dbReference type="Google" id="ProtNLM"/>
    </source>
</evidence>
<dbReference type="Pfam" id="PF01740">
    <property type="entry name" value="STAS"/>
    <property type="match status" value="1"/>
</dbReference>
<evidence type="ECO:0000313" key="7">
    <source>
        <dbReference type="Proteomes" id="UP000067626"/>
    </source>
</evidence>
<dbReference type="PROSITE" id="PS50113">
    <property type="entry name" value="PAC"/>
    <property type="match status" value="1"/>
</dbReference>